<accession>A0AAV7LR76</accession>
<dbReference type="InterPro" id="IPR046341">
    <property type="entry name" value="SET_dom_sf"/>
</dbReference>
<organism evidence="2 3">
    <name type="scientific">Pleurodeles waltl</name>
    <name type="common">Iberian ribbed newt</name>
    <dbReference type="NCBI Taxonomy" id="8319"/>
    <lineage>
        <taxon>Eukaryota</taxon>
        <taxon>Metazoa</taxon>
        <taxon>Chordata</taxon>
        <taxon>Craniata</taxon>
        <taxon>Vertebrata</taxon>
        <taxon>Euteleostomi</taxon>
        <taxon>Amphibia</taxon>
        <taxon>Batrachia</taxon>
        <taxon>Caudata</taxon>
        <taxon>Salamandroidea</taxon>
        <taxon>Salamandridae</taxon>
        <taxon>Pleurodelinae</taxon>
        <taxon>Pleurodeles</taxon>
    </lineage>
</organism>
<comment type="caution">
    <text evidence="2">The sequence shown here is derived from an EMBL/GenBank/DDBJ whole genome shotgun (WGS) entry which is preliminary data.</text>
</comment>
<name>A0AAV7LR76_PLEWA</name>
<evidence type="ECO:0000313" key="2">
    <source>
        <dbReference type="EMBL" id="KAJ1091393.1"/>
    </source>
</evidence>
<feature type="region of interest" description="Disordered" evidence="1">
    <location>
        <begin position="125"/>
        <end position="144"/>
    </location>
</feature>
<reference evidence="2" key="1">
    <citation type="journal article" date="2022" name="bioRxiv">
        <title>Sequencing and chromosome-scale assembly of the giantPleurodeles waltlgenome.</title>
        <authorList>
            <person name="Brown T."/>
            <person name="Elewa A."/>
            <person name="Iarovenko S."/>
            <person name="Subramanian E."/>
            <person name="Araus A.J."/>
            <person name="Petzold A."/>
            <person name="Susuki M."/>
            <person name="Suzuki K.-i.T."/>
            <person name="Hayashi T."/>
            <person name="Toyoda A."/>
            <person name="Oliveira C."/>
            <person name="Osipova E."/>
            <person name="Leigh N.D."/>
            <person name="Simon A."/>
            <person name="Yun M.H."/>
        </authorList>
    </citation>
    <scope>NUCLEOTIDE SEQUENCE</scope>
    <source>
        <strain evidence="2">20211129_DDA</strain>
        <tissue evidence="2">Liver</tissue>
    </source>
</reference>
<dbReference type="Proteomes" id="UP001066276">
    <property type="component" value="Chromosome 11"/>
</dbReference>
<evidence type="ECO:0000313" key="3">
    <source>
        <dbReference type="Proteomes" id="UP001066276"/>
    </source>
</evidence>
<sequence>MDMEDADIKLWTEADFEEKCIYIVNDHAKDTRAKATTVTQAESSLPRNLTIKYTDSFKERTRVFPKLGMPWPFTRHSARSATDFAASGISRHKTTANWGRGLAAIHDGRLRAELRMAAGHAAASLEALHGTPERSGGRHRSWRR</sequence>
<dbReference type="Gene3D" id="2.170.270.10">
    <property type="entry name" value="SET domain"/>
    <property type="match status" value="1"/>
</dbReference>
<evidence type="ECO:0000256" key="1">
    <source>
        <dbReference type="SAM" id="MobiDB-lite"/>
    </source>
</evidence>
<keyword evidence="3" id="KW-1185">Reference proteome</keyword>
<dbReference type="AlphaFoldDB" id="A0AAV7LR76"/>
<dbReference type="EMBL" id="JANPWB010000015">
    <property type="protein sequence ID" value="KAJ1091393.1"/>
    <property type="molecule type" value="Genomic_DNA"/>
</dbReference>
<proteinExistence type="predicted"/>
<protein>
    <submittedName>
        <fullName evidence="2">Uncharacterized protein</fullName>
    </submittedName>
</protein>
<gene>
    <name evidence="2" type="ORF">NDU88_004519</name>
</gene>